<evidence type="ECO:0000259" key="9">
    <source>
        <dbReference type="Pfam" id="PF19425"/>
    </source>
</evidence>
<protein>
    <submittedName>
        <fullName evidence="10">Peptidase M23</fullName>
    </submittedName>
</protein>
<comment type="subcellular location">
    <subcellularLocation>
        <location evidence="2">Cell envelope</location>
    </subcellularLocation>
</comment>
<dbReference type="Pfam" id="PF19425">
    <property type="entry name" value="Csd3_N2"/>
    <property type="match status" value="1"/>
</dbReference>
<accession>A0ABQ5MMZ0</accession>
<evidence type="ECO:0000313" key="10">
    <source>
        <dbReference type="EMBL" id="GLB50759.1"/>
    </source>
</evidence>
<organism evidence="10 11">
    <name type="scientific">Neptunitalea lumnitzerae</name>
    <dbReference type="NCBI Taxonomy" id="2965509"/>
    <lineage>
        <taxon>Bacteria</taxon>
        <taxon>Pseudomonadati</taxon>
        <taxon>Bacteroidota</taxon>
        <taxon>Flavobacteriia</taxon>
        <taxon>Flavobacteriales</taxon>
        <taxon>Flavobacteriaceae</taxon>
        <taxon>Neptunitalea</taxon>
    </lineage>
</organism>
<keyword evidence="6" id="KW-0862">Zinc</keyword>
<evidence type="ECO:0000256" key="4">
    <source>
        <dbReference type="ARBA" id="ARBA00022723"/>
    </source>
</evidence>
<evidence type="ECO:0000256" key="5">
    <source>
        <dbReference type="ARBA" id="ARBA00022801"/>
    </source>
</evidence>
<proteinExistence type="predicted"/>
<dbReference type="PANTHER" id="PTHR21666">
    <property type="entry name" value="PEPTIDASE-RELATED"/>
    <property type="match status" value="1"/>
</dbReference>
<keyword evidence="11" id="KW-1185">Reference proteome</keyword>
<evidence type="ECO:0000256" key="2">
    <source>
        <dbReference type="ARBA" id="ARBA00004196"/>
    </source>
</evidence>
<feature type="domain" description="M23ase beta-sheet core" evidence="8">
    <location>
        <begin position="284"/>
        <end position="378"/>
    </location>
</feature>
<dbReference type="CDD" id="cd12797">
    <property type="entry name" value="M23_peptidase"/>
    <property type="match status" value="1"/>
</dbReference>
<sequence length="425" mass="48823">MKRIFLLVWVLVSVFACSEKPKNDKELVENEEVKEIKEIQPVVEFGYDLNDFVVIKDTIKSGDSFGELLARNHISYPRVYEIANKARDTFDIRKLQIGKPYTILCSKDSLQAAQCFIYQPNSIDYVVLDFTDSIITYKDRKPVKFVEKKVSGVITENSSLSQTMLEAGMGYDVAERMARVFDYTIDFFTLQEGDKFKLIYDEKFIDDTIYAGSGRIKGALFEHRGKEFYAFDFVTDKKKGARGYYDEDANEMKRFFLKAPLDIFRITSRYSPRRFHPVQKRWKAHKGTDYAAPTGTPIRVTASGTVIKSSYTAGNGNYVKVKHNNTYTTQYLHMSKRLVKPGQYVQQGDIIGLVGSTGLATGPHVCYRFWKNGKQVDPLREVLPPSDPLDENLKEEFFKAIKPLKKRLDAIPYDDFVDEELVTEL</sequence>
<dbReference type="InterPro" id="IPR050570">
    <property type="entry name" value="Cell_wall_metabolism_enzyme"/>
</dbReference>
<dbReference type="Gene3D" id="3.10.450.350">
    <property type="match status" value="1"/>
</dbReference>
<evidence type="ECO:0000256" key="3">
    <source>
        <dbReference type="ARBA" id="ARBA00022670"/>
    </source>
</evidence>
<name>A0ABQ5MMZ0_9FLAO</name>
<dbReference type="EMBL" id="BRVO01000004">
    <property type="protein sequence ID" value="GLB50759.1"/>
    <property type="molecule type" value="Genomic_DNA"/>
</dbReference>
<dbReference type="Gene3D" id="2.70.70.10">
    <property type="entry name" value="Glucose Permease (Domain IIA)"/>
    <property type="match status" value="1"/>
</dbReference>
<reference evidence="10" key="1">
    <citation type="submission" date="2022-07" db="EMBL/GenBank/DDBJ databases">
        <title>Taxonomy of Novel Oxalotrophic and Methylotrophic Bacteria.</title>
        <authorList>
            <person name="Sahin N."/>
            <person name="Tani A."/>
        </authorList>
    </citation>
    <scope>NUCLEOTIDE SEQUENCE</scope>
    <source>
        <strain evidence="10">Y10</strain>
    </source>
</reference>
<evidence type="ECO:0000256" key="6">
    <source>
        <dbReference type="ARBA" id="ARBA00022833"/>
    </source>
</evidence>
<dbReference type="PANTHER" id="PTHR21666:SF288">
    <property type="entry name" value="CELL DIVISION PROTEIN YTFB"/>
    <property type="match status" value="1"/>
</dbReference>
<keyword evidence="4" id="KW-0479">Metal-binding</keyword>
<evidence type="ECO:0000313" key="11">
    <source>
        <dbReference type="Proteomes" id="UP001143543"/>
    </source>
</evidence>
<feature type="domain" description="Csd3-like second N-terminal" evidence="9">
    <location>
        <begin position="146"/>
        <end position="272"/>
    </location>
</feature>
<dbReference type="InterPro" id="IPR045834">
    <property type="entry name" value="Csd3_N2"/>
</dbReference>
<dbReference type="Pfam" id="PF01551">
    <property type="entry name" value="Peptidase_M23"/>
    <property type="match status" value="1"/>
</dbReference>
<keyword evidence="7" id="KW-0482">Metalloprotease</keyword>
<evidence type="ECO:0000259" key="8">
    <source>
        <dbReference type="Pfam" id="PF01551"/>
    </source>
</evidence>
<keyword evidence="5" id="KW-0378">Hydrolase</keyword>
<dbReference type="SUPFAM" id="SSF51261">
    <property type="entry name" value="Duplicated hybrid motif"/>
    <property type="match status" value="1"/>
</dbReference>
<dbReference type="InterPro" id="IPR011055">
    <property type="entry name" value="Dup_hybrid_motif"/>
</dbReference>
<dbReference type="InterPro" id="IPR016047">
    <property type="entry name" value="M23ase_b-sheet_dom"/>
</dbReference>
<evidence type="ECO:0000256" key="1">
    <source>
        <dbReference type="ARBA" id="ARBA00001947"/>
    </source>
</evidence>
<comment type="cofactor">
    <cofactor evidence="1">
        <name>Zn(2+)</name>
        <dbReference type="ChEBI" id="CHEBI:29105"/>
    </cofactor>
</comment>
<dbReference type="Proteomes" id="UP001143543">
    <property type="component" value="Unassembled WGS sequence"/>
</dbReference>
<evidence type="ECO:0000256" key="7">
    <source>
        <dbReference type="ARBA" id="ARBA00023049"/>
    </source>
</evidence>
<dbReference type="RefSeq" id="WP_281766391.1">
    <property type="nucleotide sequence ID" value="NZ_BRVO01000004.1"/>
</dbReference>
<comment type="caution">
    <text evidence="10">The sequence shown here is derived from an EMBL/GenBank/DDBJ whole genome shotgun (WGS) entry which is preliminary data.</text>
</comment>
<keyword evidence="3" id="KW-0645">Protease</keyword>
<dbReference type="PROSITE" id="PS51257">
    <property type="entry name" value="PROKAR_LIPOPROTEIN"/>
    <property type="match status" value="1"/>
</dbReference>
<gene>
    <name evidence="10" type="ORF">Y10_31270</name>
</gene>